<feature type="transmembrane region" description="Helical" evidence="2">
    <location>
        <begin position="196"/>
        <end position="215"/>
    </location>
</feature>
<name>A0A835VH24_VANPL</name>
<keyword evidence="2" id="KW-0812">Transmembrane</keyword>
<dbReference type="Proteomes" id="UP000639772">
    <property type="component" value="Chromosome 1"/>
</dbReference>
<feature type="compositionally biased region" description="Basic residues" evidence="1">
    <location>
        <begin position="1"/>
        <end position="12"/>
    </location>
</feature>
<feature type="compositionally biased region" description="Basic and acidic residues" evidence="1">
    <location>
        <begin position="56"/>
        <end position="65"/>
    </location>
</feature>
<dbReference type="EMBL" id="JADCNM010000001">
    <property type="protein sequence ID" value="KAG0500394.1"/>
    <property type="molecule type" value="Genomic_DNA"/>
</dbReference>
<gene>
    <name evidence="3" type="ORF">HPP92_000466</name>
</gene>
<proteinExistence type="predicted"/>
<evidence type="ECO:0000256" key="1">
    <source>
        <dbReference type="SAM" id="MobiDB-lite"/>
    </source>
</evidence>
<organism evidence="3 4">
    <name type="scientific">Vanilla planifolia</name>
    <name type="common">Vanilla</name>
    <dbReference type="NCBI Taxonomy" id="51239"/>
    <lineage>
        <taxon>Eukaryota</taxon>
        <taxon>Viridiplantae</taxon>
        <taxon>Streptophyta</taxon>
        <taxon>Embryophyta</taxon>
        <taxon>Tracheophyta</taxon>
        <taxon>Spermatophyta</taxon>
        <taxon>Magnoliopsida</taxon>
        <taxon>Liliopsida</taxon>
        <taxon>Asparagales</taxon>
        <taxon>Orchidaceae</taxon>
        <taxon>Vanilloideae</taxon>
        <taxon>Vanilleae</taxon>
        <taxon>Vanilla</taxon>
    </lineage>
</organism>
<reference evidence="3 4" key="1">
    <citation type="journal article" date="2020" name="Nat. Food">
        <title>A phased Vanilla planifolia genome enables genetic improvement of flavour and production.</title>
        <authorList>
            <person name="Hasing T."/>
            <person name="Tang H."/>
            <person name="Brym M."/>
            <person name="Khazi F."/>
            <person name="Huang T."/>
            <person name="Chambers A.H."/>
        </authorList>
    </citation>
    <scope>NUCLEOTIDE SEQUENCE [LARGE SCALE GENOMIC DNA]</scope>
    <source>
        <tissue evidence="3">Leaf</tissue>
    </source>
</reference>
<keyword evidence="2" id="KW-1133">Transmembrane helix</keyword>
<protein>
    <submittedName>
        <fullName evidence="3">Uncharacterized protein</fullName>
    </submittedName>
</protein>
<evidence type="ECO:0000256" key="2">
    <source>
        <dbReference type="SAM" id="Phobius"/>
    </source>
</evidence>
<sequence length="245" mass="26546">MPSGSKKRKAMRRKAEAANHHPLPGPSANYPNIRGGDHEESSEHQLIEEEFSPRAAMEEPPHEPKPAGSDDSSLVPVDQGTVAETEPPEAVVETELTPAAVSEALAITESPPPLQVEETSGKAFLQVEGSEIPVSTSRVEGTSDEAVGLESQETEIPVSSRVQRLLLFFVFFLAEPKMLHLYMLECFFAGCSIAGIYSSTGACILVELLWIAWCLRGKPELISAQLLMYASKLCNFCTCSCVLGE</sequence>
<evidence type="ECO:0000313" key="4">
    <source>
        <dbReference type="Proteomes" id="UP000639772"/>
    </source>
</evidence>
<feature type="region of interest" description="Disordered" evidence="1">
    <location>
        <begin position="1"/>
        <end position="91"/>
    </location>
</feature>
<feature type="compositionally biased region" description="Basic and acidic residues" evidence="1">
    <location>
        <begin position="35"/>
        <end position="47"/>
    </location>
</feature>
<keyword evidence="2" id="KW-0472">Membrane</keyword>
<comment type="caution">
    <text evidence="3">The sequence shown here is derived from an EMBL/GenBank/DDBJ whole genome shotgun (WGS) entry which is preliminary data.</text>
</comment>
<evidence type="ECO:0000313" key="3">
    <source>
        <dbReference type="EMBL" id="KAG0500394.1"/>
    </source>
</evidence>
<feature type="transmembrane region" description="Helical" evidence="2">
    <location>
        <begin position="165"/>
        <end position="184"/>
    </location>
</feature>
<dbReference type="AlphaFoldDB" id="A0A835VH24"/>
<accession>A0A835VH24</accession>
<feature type="compositionally biased region" description="Low complexity" evidence="1">
    <location>
        <begin position="81"/>
        <end position="91"/>
    </location>
</feature>